<feature type="transmembrane region" description="Helical" evidence="1">
    <location>
        <begin position="47"/>
        <end position="70"/>
    </location>
</feature>
<keyword evidence="3" id="KW-1185">Reference proteome</keyword>
<dbReference type="RefSeq" id="WP_284297385.1">
    <property type="nucleotide sequence ID" value="NZ_BSSV01000003.1"/>
</dbReference>
<keyword evidence="1" id="KW-0472">Membrane</keyword>
<protein>
    <recommendedName>
        <fullName evidence="4">2TM domain-containing protein</fullName>
    </recommendedName>
</protein>
<evidence type="ECO:0000313" key="3">
    <source>
        <dbReference type="Proteomes" id="UP001157134"/>
    </source>
</evidence>
<keyword evidence="1" id="KW-1133">Transmembrane helix</keyword>
<accession>A0ABQ6HB70</accession>
<reference evidence="2 3" key="1">
    <citation type="submission" date="2023-03" db="EMBL/GenBank/DDBJ databases">
        <title>Thalassotalea loyana LMG 22536T draft genome sequence.</title>
        <authorList>
            <person name="Sawabe T."/>
        </authorList>
    </citation>
    <scope>NUCLEOTIDE SEQUENCE [LARGE SCALE GENOMIC DNA]</scope>
    <source>
        <strain evidence="2 3">LMG 22536</strain>
    </source>
</reference>
<gene>
    <name evidence="2" type="ORF">tloyanaT_16100</name>
</gene>
<evidence type="ECO:0000313" key="2">
    <source>
        <dbReference type="EMBL" id="GLX85358.1"/>
    </source>
</evidence>
<proteinExistence type="predicted"/>
<name>A0ABQ6HB70_9GAMM</name>
<dbReference type="Proteomes" id="UP001157134">
    <property type="component" value="Unassembled WGS sequence"/>
</dbReference>
<sequence>MEQAQWEKVRTKGKLRFMIVNGALIWGMTTAFFWSIVMHFFQPIEPFWVRPAIALMTFPIGGLFWGWWVWRNSEKKFQSNP</sequence>
<dbReference type="EMBL" id="BSSV01000003">
    <property type="protein sequence ID" value="GLX85358.1"/>
    <property type="molecule type" value="Genomic_DNA"/>
</dbReference>
<evidence type="ECO:0000256" key="1">
    <source>
        <dbReference type="SAM" id="Phobius"/>
    </source>
</evidence>
<keyword evidence="1" id="KW-0812">Transmembrane</keyword>
<organism evidence="2 3">
    <name type="scientific">Thalassotalea loyana</name>
    <dbReference type="NCBI Taxonomy" id="280483"/>
    <lineage>
        <taxon>Bacteria</taxon>
        <taxon>Pseudomonadati</taxon>
        <taxon>Pseudomonadota</taxon>
        <taxon>Gammaproteobacteria</taxon>
        <taxon>Alteromonadales</taxon>
        <taxon>Colwelliaceae</taxon>
        <taxon>Thalassotalea</taxon>
    </lineage>
</organism>
<evidence type="ECO:0008006" key="4">
    <source>
        <dbReference type="Google" id="ProtNLM"/>
    </source>
</evidence>
<comment type="caution">
    <text evidence="2">The sequence shown here is derived from an EMBL/GenBank/DDBJ whole genome shotgun (WGS) entry which is preliminary data.</text>
</comment>
<feature type="transmembrane region" description="Helical" evidence="1">
    <location>
        <begin position="20"/>
        <end position="41"/>
    </location>
</feature>